<reference evidence="2" key="1">
    <citation type="submission" date="2023-10" db="EMBL/GenBank/DDBJ databases">
        <authorList>
            <person name="Hackl T."/>
        </authorList>
    </citation>
    <scope>NUCLEOTIDE SEQUENCE</scope>
</reference>
<name>A0AAI8VF29_9PEZI</name>
<evidence type="ECO:0000313" key="3">
    <source>
        <dbReference type="Proteomes" id="UP001295740"/>
    </source>
</evidence>
<organism evidence="2 3">
    <name type="scientific">Anthostomella pinea</name>
    <dbReference type="NCBI Taxonomy" id="933095"/>
    <lineage>
        <taxon>Eukaryota</taxon>
        <taxon>Fungi</taxon>
        <taxon>Dikarya</taxon>
        <taxon>Ascomycota</taxon>
        <taxon>Pezizomycotina</taxon>
        <taxon>Sordariomycetes</taxon>
        <taxon>Xylariomycetidae</taxon>
        <taxon>Xylariales</taxon>
        <taxon>Xylariaceae</taxon>
        <taxon>Anthostomella</taxon>
    </lineage>
</organism>
<feature type="compositionally biased region" description="Basic and acidic residues" evidence="1">
    <location>
        <begin position="1"/>
        <end position="33"/>
    </location>
</feature>
<evidence type="ECO:0000256" key="1">
    <source>
        <dbReference type="SAM" id="MobiDB-lite"/>
    </source>
</evidence>
<dbReference type="AlphaFoldDB" id="A0AAI8VF29"/>
<dbReference type="Proteomes" id="UP001295740">
    <property type="component" value="Unassembled WGS sequence"/>
</dbReference>
<evidence type="ECO:0000313" key="2">
    <source>
        <dbReference type="EMBL" id="CAJ2503701.1"/>
    </source>
</evidence>
<feature type="region of interest" description="Disordered" evidence="1">
    <location>
        <begin position="1"/>
        <end position="59"/>
    </location>
</feature>
<dbReference type="EMBL" id="CAUWAG010000006">
    <property type="protein sequence ID" value="CAJ2503701.1"/>
    <property type="molecule type" value="Genomic_DNA"/>
</dbReference>
<protein>
    <submittedName>
        <fullName evidence="2">Uu.00g110950.m01.CDS01</fullName>
    </submittedName>
</protein>
<gene>
    <name evidence="2" type="ORF">KHLLAP_LOCUS4169</name>
</gene>
<proteinExistence type="predicted"/>
<accession>A0AAI8VF29</accession>
<keyword evidence="3" id="KW-1185">Reference proteome</keyword>
<comment type="caution">
    <text evidence="2">The sequence shown here is derived from an EMBL/GenBank/DDBJ whole genome shotgun (WGS) entry which is preliminary data.</text>
</comment>
<sequence length="59" mass="6751">MSPRDFKCSNPPAKEERQQELPHREEGTFREISQDCVDGDDDGDKKEEPLNEEVMAVST</sequence>